<feature type="non-terminal residue" evidence="1">
    <location>
        <position position="65"/>
    </location>
</feature>
<comment type="caution">
    <text evidence="1">The sequence shown here is derived from an EMBL/GenBank/DDBJ whole genome shotgun (WGS) entry which is preliminary data.</text>
</comment>
<dbReference type="EMBL" id="CAJVQB010053338">
    <property type="protein sequence ID" value="CAG8836335.1"/>
    <property type="molecule type" value="Genomic_DNA"/>
</dbReference>
<name>A0ABN7WNI1_GIGMA</name>
<evidence type="ECO:0000313" key="1">
    <source>
        <dbReference type="EMBL" id="CAG8836335.1"/>
    </source>
</evidence>
<accession>A0ABN7WNI1</accession>
<keyword evidence="2" id="KW-1185">Reference proteome</keyword>
<gene>
    <name evidence="1" type="ORF">GMARGA_LOCUS32986</name>
</gene>
<organism evidence="1 2">
    <name type="scientific">Gigaspora margarita</name>
    <dbReference type="NCBI Taxonomy" id="4874"/>
    <lineage>
        <taxon>Eukaryota</taxon>
        <taxon>Fungi</taxon>
        <taxon>Fungi incertae sedis</taxon>
        <taxon>Mucoromycota</taxon>
        <taxon>Glomeromycotina</taxon>
        <taxon>Glomeromycetes</taxon>
        <taxon>Diversisporales</taxon>
        <taxon>Gigasporaceae</taxon>
        <taxon>Gigaspora</taxon>
    </lineage>
</organism>
<dbReference type="Proteomes" id="UP000789901">
    <property type="component" value="Unassembled WGS sequence"/>
</dbReference>
<sequence length="65" mass="7420">MSINEPSSFKLPEITNPLVKCKTKKGKGSRPKMPIWDDYNKEFLKLLQPGYTPLYKDTLSGSMLD</sequence>
<reference evidence="1 2" key="1">
    <citation type="submission" date="2021-06" db="EMBL/GenBank/DDBJ databases">
        <authorList>
            <person name="Kallberg Y."/>
            <person name="Tangrot J."/>
            <person name="Rosling A."/>
        </authorList>
    </citation>
    <scope>NUCLEOTIDE SEQUENCE [LARGE SCALE GENOMIC DNA]</scope>
    <source>
        <strain evidence="1 2">120-4 pot B 10/14</strain>
    </source>
</reference>
<proteinExistence type="predicted"/>
<protein>
    <submittedName>
        <fullName evidence="1">3147_t:CDS:1</fullName>
    </submittedName>
</protein>
<evidence type="ECO:0000313" key="2">
    <source>
        <dbReference type="Proteomes" id="UP000789901"/>
    </source>
</evidence>